<gene>
    <name evidence="3" type="ORF">PENTCL1PPCAC_17209</name>
</gene>
<evidence type="ECO:0000313" key="4">
    <source>
        <dbReference type="Proteomes" id="UP001432027"/>
    </source>
</evidence>
<dbReference type="GO" id="GO:0006334">
    <property type="term" value="P:nucleosome assembly"/>
    <property type="evidence" value="ECO:0007669"/>
    <property type="project" value="InterPro"/>
</dbReference>
<comment type="caution">
    <text evidence="3">The sequence shown here is derived from an EMBL/GenBank/DDBJ whole genome shotgun (WGS) entry which is preliminary data.</text>
</comment>
<proteinExistence type="inferred from homology"/>
<dbReference type="InterPro" id="IPR037231">
    <property type="entry name" value="NAP-like_sf"/>
</dbReference>
<reference evidence="3" key="1">
    <citation type="submission" date="2023-10" db="EMBL/GenBank/DDBJ databases">
        <title>Genome assembly of Pristionchus species.</title>
        <authorList>
            <person name="Yoshida K."/>
            <person name="Sommer R.J."/>
        </authorList>
    </citation>
    <scope>NUCLEOTIDE SEQUENCE</scope>
    <source>
        <strain evidence="3">RS0144</strain>
    </source>
</reference>
<dbReference type="Pfam" id="PF00956">
    <property type="entry name" value="NAP"/>
    <property type="match status" value="1"/>
</dbReference>
<accession>A0AAV5TLT2</accession>
<dbReference type="Gene3D" id="3.30.1120.90">
    <property type="entry name" value="Nucleosome assembly protein"/>
    <property type="match status" value="1"/>
</dbReference>
<dbReference type="SUPFAM" id="SSF143113">
    <property type="entry name" value="NAP-like"/>
    <property type="match status" value="1"/>
</dbReference>
<dbReference type="AlphaFoldDB" id="A0AAV5TLT2"/>
<protein>
    <submittedName>
        <fullName evidence="3">Uncharacterized protein</fullName>
    </submittedName>
</protein>
<dbReference type="Gene3D" id="1.20.5.1500">
    <property type="match status" value="1"/>
</dbReference>
<sequence length="233" mass="26556">NLRPTLSMAEEPSAKRSKVVEEGEAQLLLPAELEAIDTIQTELDVLNDQAGDEIVKIEQKYNGLRAPIYAKRTEAIKSVHNFWGHAFLNHPQLSASVAEVEEAFLQHIHTIEVEEFADIKSGYKIKFFFHPNEYIENELIEKEFHLAAENPYTKVTPIVWKGDSSMLDAIAANRHPVPVDSQTFIEWLVMESDPTMDDIAEIIKDDLWPNPVQYFLIPDVEEEDEEENGDAPE</sequence>
<comment type="similarity">
    <text evidence="1 2">Belongs to the nucleosome assembly protein (NAP) family.</text>
</comment>
<keyword evidence="4" id="KW-1185">Reference proteome</keyword>
<name>A0AAV5TLT2_9BILA</name>
<dbReference type="EMBL" id="BTSX01000004">
    <property type="protein sequence ID" value="GMS95034.1"/>
    <property type="molecule type" value="Genomic_DNA"/>
</dbReference>
<dbReference type="InterPro" id="IPR002164">
    <property type="entry name" value="NAP_family"/>
</dbReference>
<evidence type="ECO:0000256" key="1">
    <source>
        <dbReference type="ARBA" id="ARBA00009947"/>
    </source>
</evidence>
<organism evidence="3 4">
    <name type="scientific">Pristionchus entomophagus</name>
    <dbReference type="NCBI Taxonomy" id="358040"/>
    <lineage>
        <taxon>Eukaryota</taxon>
        <taxon>Metazoa</taxon>
        <taxon>Ecdysozoa</taxon>
        <taxon>Nematoda</taxon>
        <taxon>Chromadorea</taxon>
        <taxon>Rhabditida</taxon>
        <taxon>Rhabditina</taxon>
        <taxon>Diplogasteromorpha</taxon>
        <taxon>Diplogasteroidea</taxon>
        <taxon>Neodiplogasteridae</taxon>
        <taxon>Pristionchus</taxon>
    </lineage>
</organism>
<evidence type="ECO:0000313" key="3">
    <source>
        <dbReference type="EMBL" id="GMS95034.1"/>
    </source>
</evidence>
<evidence type="ECO:0000256" key="2">
    <source>
        <dbReference type="RuleBase" id="RU003876"/>
    </source>
</evidence>
<dbReference type="PANTHER" id="PTHR11875">
    <property type="entry name" value="TESTIS-SPECIFIC Y-ENCODED PROTEIN"/>
    <property type="match status" value="1"/>
</dbReference>
<feature type="non-terminal residue" evidence="3">
    <location>
        <position position="1"/>
    </location>
</feature>
<dbReference type="Proteomes" id="UP001432027">
    <property type="component" value="Unassembled WGS sequence"/>
</dbReference>
<dbReference type="GO" id="GO:0005634">
    <property type="term" value="C:nucleus"/>
    <property type="evidence" value="ECO:0007669"/>
    <property type="project" value="InterPro"/>
</dbReference>